<dbReference type="PRINTS" id="PR00261">
    <property type="entry name" value="LDLRECEPTOR"/>
</dbReference>
<dbReference type="Proteomes" id="UP001292094">
    <property type="component" value="Unassembled WGS sequence"/>
</dbReference>
<dbReference type="SMART" id="SM00192">
    <property type="entry name" value="LDLa"/>
    <property type="match status" value="1"/>
</dbReference>
<dbReference type="PANTHER" id="PTHR22722:SF14">
    <property type="entry name" value="MEGALIN, ISOFORM A"/>
    <property type="match status" value="1"/>
</dbReference>
<dbReference type="SUPFAM" id="SSF57424">
    <property type="entry name" value="LDL receptor-like module"/>
    <property type="match status" value="2"/>
</dbReference>
<evidence type="ECO:0000256" key="4">
    <source>
        <dbReference type="ARBA" id="ARBA00022989"/>
    </source>
</evidence>
<keyword evidence="5" id="KW-0472">Membrane</keyword>
<evidence type="ECO:0000256" key="1">
    <source>
        <dbReference type="ARBA" id="ARBA00004167"/>
    </source>
</evidence>
<keyword evidence="4" id="KW-1133">Transmembrane helix</keyword>
<evidence type="ECO:0000313" key="10">
    <source>
        <dbReference type="EMBL" id="KAK4321274.1"/>
    </source>
</evidence>
<evidence type="ECO:0000256" key="2">
    <source>
        <dbReference type="ARBA" id="ARBA00022692"/>
    </source>
</evidence>
<dbReference type="InterPro" id="IPR051221">
    <property type="entry name" value="LDLR-related"/>
</dbReference>
<evidence type="ECO:0000256" key="6">
    <source>
        <dbReference type="ARBA" id="ARBA00023157"/>
    </source>
</evidence>
<dbReference type="GO" id="GO:0006898">
    <property type="term" value="P:receptor-mediated endocytosis"/>
    <property type="evidence" value="ECO:0007669"/>
    <property type="project" value="TreeGrafter"/>
</dbReference>
<evidence type="ECO:0000256" key="5">
    <source>
        <dbReference type="ARBA" id="ARBA00023136"/>
    </source>
</evidence>
<evidence type="ECO:0000313" key="11">
    <source>
        <dbReference type="Proteomes" id="UP001292094"/>
    </source>
</evidence>
<keyword evidence="2" id="KW-0812">Transmembrane</keyword>
<organism evidence="10 11">
    <name type="scientific">Petrolisthes manimaculis</name>
    <dbReference type="NCBI Taxonomy" id="1843537"/>
    <lineage>
        <taxon>Eukaryota</taxon>
        <taxon>Metazoa</taxon>
        <taxon>Ecdysozoa</taxon>
        <taxon>Arthropoda</taxon>
        <taxon>Crustacea</taxon>
        <taxon>Multicrustacea</taxon>
        <taxon>Malacostraca</taxon>
        <taxon>Eumalacostraca</taxon>
        <taxon>Eucarida</taxon>
        <taxon>Decapoda</taxon>
        <taxon>Pleocyemata</taxon>
        <taxon>Anomura</taxon>
        <taxon>Galatheoidea</taxon>
        <taxon>Porcellanidae</taxon>
        <taxon>Petrolisthes</taxon>
    </lineage>
</organism>
<dbReference type="EMBL" id="JAWZYT010000603">
    <property type="protein sequence ID" value="KAK4321274.1"/>
    <property type="molecule type" value="Genomic_DNA"/>
</dbReference>
<comment type="subcellular location">
    <subcellularLocation>
        <location evidence="1">Membrane</location>
        <topology evidence="1">Single-pass membrane protein</topology>
    </subcellularLocation>
</comment>
<comment type="caution">
    <text evidence="9">Lacks conserved residue(s) required for the propagation of feature annotation.</text>
</comment>
<dbReference type="CDD" id="cd00112">
    <property type="entry name" value="LDLa"/>
    <property type="match status" value="1"/>
</dbReference>
<dbReference type="PROSITE" id="PS50068">
    <property type="entry name" value="LDLRA_2"/>
    <property type="match status" value="1"/>
</dbReference>
<keyword evidence="11" id="KW-1185">Reference proteome</keyword>
<keyword evidence="8" id="KW-0325">Glycoprotein</keyword>
<evidence type="ECO:0000256" key="9">
    <source>
        <dbReference type="PROSITE-ProRule" id="PRU00124"/>
    </source>
</evidence>
<evidence type="ECO:0000256" key="3">
    <source>
        <dbReference type="ARBA" id="ARBA00022737"/>
    </source>
</evidence>
<feature type="disulfide bond" evidence="9">
    <location>
        <begin position="72"/>
        <end position="87"/>
    </location>
</feature>
<keyword evidence="6 9" id="KW-1015">Disulfide bond</keyword>
<evidence type="ECO:0000256" key="8">
    <source>
        <dbReference type="ARBA" id="ARBA00023180"/>
    </source>
</evidence>
<dbReference type="GO" id="GO:0043235">
    <property type="term" value="C:receptor complex"/>
    <property type="evidence" value="ECO:0007669"/>
    <property type="project" value="TreeGrafter"/>
</dbReference>
<evidence type="ECO:0000256" key="7">
    <source>
        <dbReference type="ARBA" id="ARBA00023170"/>
    </source>
</evidence>
<dbReference type="InterPro" id="IPR036055">
    <property type="entry name" value="LDL_receptor-like_sf"/>
</dbReference>
<accession>A0AAE1UK91</accession>
<dbReference type="GO" id="GO:0042562">
    <property type="term" value="F:hormone binding"/>
    <property type="evidence" value="ECO:0007669"/>
    <property type="project" value="TreeGrafter"/>
</dbReference>
<dbReference type="AlphaFoldDB" id="A0AAE1UK91"/>
<proteinExistence type="predicted"/>
<dbReference type="PROSITE" id="PS01209">
    <property type="entry name" value="LDLRA_1"/>
    <property type="match status" value="1"/>
</dbReference>
<dbReference type="InterPro" id="IPR023415">
    <property type="entry name" value="LDLR_class-A_CS"/>
</dbReference>
<dbReference type="GO" id="GO:0016324">
    <property type="term" value="C:apical plasma membrane"/>
    <property type="evidence" value="ECO:0007669"/>
    <property type="project" value="TreeGrafter"/>
</dbReference>
<dbReference type="Gene3D" id="4.10.400.10">
    <property type="entry name" value="Low-density Lipoprotein Receptor"/>
    <property type="match status" value="2"/>
</dbReference>
<reference evidence="10" key="1">
    <citation type="submission" date="2023-11" db="EMBL/GenBank/DDBJ databases">
        <title>Genome assemblies of two species of porcelain crab, Petrolisthes cinctipes and Petrolisthes manimaculis (Anomura: Porcellanidae).</title>
        <authorList>
            <person name="Angst P."/>
        </authorList>
    </citation>
    <scope>NUCLEOTIDE SEQUENCE</scope>
    <source>
        <strain evidence="10">PB745_02</strain>
        <tissue evidence="10">Gill</tissue>
    </source>
</reference>
<name>A0AAE1UK91_9EUCA</name>
<comment type="caution">
    <text evidence="10">The sequence shown here is derived from an EMBL/GenBank/DDBJ whole genome shotgun (WGS) entry which is preliminary data.</text>
</comment>
<dbReference type="PANTHER" id="PTHR22722">
    <property type="entry name" value="LOW-DENSITY LIPOPROTEIN RECEPTOR-RELATED PROTEIN 2-RELATED"/>
    <property type="match status" value="1"/>
</dbReference>
<keyword evidence="7" id="KW-0675">Receptor</keyword>
<sequence length="146" mass="16560">MAIRLPNHHHLLDTPTTRLVRRFIVIMCDNSADCEDKSDEKDCTHLKSQGNCPGSAFECRYGSQCIDNDFICDGHDNCIDGSDEEDCQQQQVTQTPMELEYSSSMQTPQANSTLHLLNSGHILLSLFCLLQHKVRDTDCHCKFVRV</sequence>
<dbReference type="InterPro" id="IPR002172">
    <property type="entry name" value="LDrepeatLR_classA_rpt"/>
</dbReference>
<dbReference type="Pfam" id="PF00057">
    <property type="entry name" value="Ldl_recept_a"/>
    <property type="match status" value="1"/>
</dbReference>
<gene>
    <name evidence="10" type="ORF">Pmani_007911</name>
</gene>
<keyword evidence="3" id="KW-0677">Repeat</keyword>
<protein>
    <submittedName>
        <fullName evidence="10">Uncharacterized protein</fullName>
    </submittedName>
</protein>